<keyword evidence="7" id="KW-0472">Membrane</keyword>
<dbReference type="PROSITE" id="PS50893">
    <property type="entry name" value="ABC_TRANSPORTER_2"/>
    <property type="match status" value="1"/>
</dbReference>
<name>A0A1C2DEE7_9HYPH</name>
<dbReference type="PROSITE" id="PS00211">
    <property type="entry name" value="ABC_TRANSPORTER_1"/>
    <property type="match status" value="1"/>
</dbReference>
<dbReference type="SMART" id="SM00382">
    <property type="entry name" value="AAA"/>
    <property type="match status" value="1"/>
</dbReference>
<keyword evidence="4" id="KW-1003">Cell membrane</keyword>
<evidence type="ECO:0000256" key="7">
    <source>
        <dbReference type="ARBA" id="ARBA00023136"/>
    </source>
</evidence>
<evidence type="ECO:0000256" key="3">
    <source>
        <dbReference type="ARBA" id="ARBA00022448"/>
    </source>
</evidence>
<dbReference type="PANTHER" id="PTHR43297">
    <property type="entry name" value="OLIGOPEPTIDE TRANSPORT ATP-BINDING PROTEIN APPD"/>
    <property type="match status" value="1"/>
</dbReference>
<evidence type="ECO:0000259" key="8">
    <source>
        <dbReference type="PROSITE" id="PS50893"/>
    </source>
</evidence>
<dbReference type="STRING" id="1566387.QV13_26220"/>
<accession>A0A1C2DEE7</accession>
<evidence type="ECO:0000313" key="9">
    <source>
        <dbReference type="EMBL" id="OCX13045.1"/>
    </source>
</evidence>
<dbReference type="PANTHER" id="PTHR43297:SF2">
    <property type="entry name" value="DIPEPTIDE TRANSPORT ATP-BINDING PROTEIN DPPD"/>
    <property type="match status" value="1"/>
</dbReference>
<evidence type="ECO:0000256" key="2">
    <source>
        <dbReference type="ARBA" id="ARBA00005417"/>
    </source>
</evidence>
<dbReference type="GO" id="GO:0005524">
    <property type="term" value="F:ATP binding"/>
    <property type="evidence" value="ECO:0007669"/>
    <property type="project" value="UniProtKB-KW"/>
</dbReference>
<dbReference type="EMBL" id="MDEO01000036">
    <property type="protein sequence ID" value="OCX13045.1"/>
    <property type="molecule type" value="Genomic_DNA"/>
</dbReference>
<evidence type="ECO:0000256" key="4">
    <source>
        <dbReference type="ARBA" id="ARBA00022475"/>
    </source>
</evidence>
<keyword evidence="10" id="KW-1185">Reference proteome</keyword>
<dbReference type="InterPro" id="IPR050388">
    <property type="entry name" value="ABC_Ni/Peptide_Import"/>
</dbReference>
<dbReference type="Proteomes" id="UP000094412">
    <property type="component" value="Unassembled WGS sequence"/>
</dbReference>
<dbReference type="InterPro" id="IPR017871">
    <property type="entry name" value="ABC_transporter-like_CS"/>
</dbReference>
<protein>
    <submittedName>
        <fullName evidence="9">Dipeptide ABC transporter ATP-binding protein DppD</fullName>
    </submittedName>
</protein>
<dbReference type="AlphaFoldDB" id="A0A1C2DEE7"/>
<comment type="similarity">
    <text evidence="2">Belongs to the ABC transporter superfamily.</text>
</comment>
<organism evidence="9 10">
    <name type="scientific">Mesorhizobium hungaricum</name>
    <dbReference type="NCBI Taxonomy" id="1566387"/>
    <lineage>
        <taxon>Bacteria</taxon>
        <taxon>Pseudomonadati</taxon>
        <taxon>Pseudomonadota</taxon>
        <taxon>Alphaproteobacteria</taxon>
        <taxon>Hyphomicrobiales</taxon>
        <taxon>Phyllobacteriaceae</taxon>
        <taxon>Mesorhizobium</taxon>
    </lineage>
</organism>
<evidence type="ECO:0000256" key="1">
    <source>
        <dbReference type="ARBA" id="ARBA00004417"/>
    </source>
</evidence>
<dbReference type="InterPro" id="IPR027417">
    <property type="entry name" value="P-loop_NTPase"/>
</dbReference>
<dbReference type="RefSeq" id="WP_024923347.1">
    <property type="nucleotide sequence ID" value="NZ_MDEO01000036.1"/>
</dbReference>
<dbReference type="GO" id="GO:0055085">
    <property type="term" value="P:transmembrane transport"/>
    <property type="evidence" value="ECO:0007669"/>
    <property type="project" value="UniProtKB-ARBA"/>
</dbReference>
<dbReference type="SUPFAM" id="SSF52540">
    <property type="entry name" value="P-loop containing nucleoside triphosphate hydrolases"/>
    <property type="match status" value="1"/>
</dbReference>
<comment type="caution">
    <text evidence="9">The sequence shown here is derived from an EMBL/GenBank/DDBJ whole genome shotgun (WGS) entry which is preliminary data.</text>
</comment>
<evidence type="ECO:0000313" key="10">
    <source>
        <dbReference type="Proteomes" id="UP000094412"/>
    </source>
</evidence>
<feature type="domain" description="ABC transporter" evidence="8">
    <location>
        <begin position="4"/>
        <end position="254"/>
    </location>
</feature>
<dbReference type="CDD" id="cd03257">
    <property type="entry name" value="ABC_NikE_OppD_transporters"/>
    <property type="match status" value="1"/>
</dbReference>
<comment type="subcellular location">
    <subcellularLocation>
        <location evidence="1">Cell inner membrane</location>
        <topology evidence="1">Peripheral membrane protein</topology>
    </subcellularLocation>
</comment>
<evidence type="ECO:0000256" key="6">
    <source>
        <dbReference type="ARBA" id="ARBA00022840"/>
    </source>
</evidence>
<evidence type="ECO:0000256" key="5">
    <source>
        <dbReference type="ARBA" id="ARBA00022741"/>
    </source>
</evidence>
<gene>
    <name evidence="9" type="primary">dppD</name>
    <name evidence="9" type="ORF">QV13_26220</name>
</gene>
<dbReference type="GO" id="GO:0016887">
    <property type="term" value="F:ATP hydrolysis activity"/>
    <property type="evidence" value="ECO:0007669"/>
    <property type="project" value="InterPro"/>
</dbReference>
<dbReference type="GO" id="GO:0005886">
    <property type="term" value="C:plasma membrane"/>
    <property type="evidence" value="ECO:0007669"/>
    <property type="project" value="UniProtKB-SubCell"/>
</dbReference>
<dbReference type="FunFam" id="3.40.50.300:FF:000016">
    <property type="entry name" value="Oligopeptide ABC transporter ATP-binding component"/>
    <property type="match status" value="1"/>
</dbReference>
<dbReference type="Gene3D" id="3.40.50.300">
    <property type="entry name" value="P-loop containing nucleotide triphosphate hydrolases"/>
    <property type="match status" value="1"/>
</dbReference>
<dbReference type="InterPro" id="IPR003439">
    <property type="entry name" value="ABC_transporter-like_ATP-bd"/>
</dbReference>
<dbReference type="InterPro" id="IPR003593">
    <property type="entry name" value="AAA+_ATPase"/>
</dbReference>
<keyword evidence="6 9" id="KW-0067">ATP-binding</keyword>
<dbReference type="Pfam" id="PF00005">
    <property type="entry name" value="ABC_tran"/>
    <property type="match status" value="1"/>
</dbReference>
<keyword evidence="3" id="KW-0813">Transport</keyword>
<proteinExistence type="inferred from homology"/>
<dbReference type="OrthoDB" id="9815712at2"/>
<sequence length="283" mass="30646">MALLEIKNLTVSFDTSSGPFMAVKGIDLAIEPREVLAIVGESGSGKSVSMLAVMGLLPPSATVKADRMSFNGVDLLGLDAAERRKIVGKDISMIFQEPIASLNPCFTAGYQIEEVLRVHMGMDRVQRRARAIELLTLVGIPEPEERLNSFPHQMSGGQCQRIMIAMAIACNPKLLIADEPTTALDVTIQKQILDLLVRLQAEYGMGLIMITHNMGVVAETADRVIVQYKGTKMEEADVLSLFENPKSNYTRALLSALPDNATGDRLPTVSDMLFEPAISGAAS</sequence>
<reference evidence="9 10" key="1">
    <citation type="submission" date="2016-08" db="EMBL/GenBank/DDBJ databases">
        <title>Whole genome sequence of Mesorhizobium sp. strain UASWS1009 isolated from industrial sewage.</title>
        <authorList>
            <person name="Crovadore J."/>
            <person name="Calmin G."/>
            <person name="Chablais R."/>
            <person name="Cochard B."/>
            <person name="Lefort F."/>
        </authorList>
    </citation>
    <scope>NUCLEOTIDE SEQUENCE [LARGE SCALE GENOMIC DNA]</scope>
    <source>
        <strain evidence="9 10">UASWS1009</strain>
    </source>
</reference>
<keyword evidence="5" id="KW-0547">Nucleotide-binding</keyword>